<dbReference type="RefSeq" id="WP_119152464.1">
    <property type="nucleotide sequence ID" value="NZ_JBHSOV010000044.1"/>
</dbReference>
<evidence type="ECO:0000313" key="1">
    <source>
        <dbReference type="EMBL" id="RIE00347.1"/>
    </source>
</evidence>
<dbReference type="InterPro" id="IPR036390">
    <property type="entry name" value="WH_DNA-bd_sf"/>
</dbReference>
<dbReference type="Proteomes" id="UP000266340">
    <property type="component" value="Unassembled WGS sequence"/>
</dbReference>
<dbReference type="GO" id="GO:0003700">
    <property type="term" value="F:DNA-binding transcription factor activity"/>
    <property type="evidence" value="ECO:0007669"/>
    <property type="project" value="TreeGrafter"/>
</dbReference>
<evidence type="ECO:0000313" key="2">
    <source>
        <dbReference type="Proteomes" id="UP000266340"/>
    </source>
</evidence>
<sequence>MKQISNRFSIAVHILSMVAVMPAKCTGDFIASSVNTNPVIVRRIMSMLKKAGLIKIRPGVGGSNLLKEPEDISLLDVYRAVDVVEDGHMFNFHKDPSQACPVGKTIEQVLRRELTEAQSAMEQRLSQTSIRQVNEQVLAASGLSGHMDSSL</sequence>
<name>A0A398CKD4_9BACL</name>
<dbReference type="PANTHER" id="PTHR33221">
    <property type="entry name" value="WINGED HELIX-TURN-HELIX TRANSCRIPTIONAL REGULATOR, RRF2 FAMILY"/>
    <property type="match status" value="1"/>
</dbReference>
<dbReference type="FunFam" id="1.10.10.10:FF:000138">
    <property type="entry name" value="Rrf2 family transcriptional regulator"/>
    <property type="match status" value="1"/>
</dbReference>
<dbReference type="Pfam" id="PF02082">
    <property type="entry name" value="Rrf2"/>
    <property type="match status" value="1"/>
</dbReference>
<reference evidence="1 2" key="1">
    <citation type="submission" date="2018-09" db="EMBL/GenBank/DDBJ databases">
        <title>Cohnella cavernae sp. nov., isolated from a karst cave.</title>
        <authorList>
            <person name="Zhu H."/>
        </authorList>
    </citation>
    <scope>NUCLEOTIDE SEQUENCE [LARGE SCALE GENOMIC DNA]</scope>
    <source>
        <strain evidence="1 2">K2E09-144</strain>
    </source>
</reference>
<accession>A0A398CKD4</accession>
<organism evidence="1 2">
    <name type="scientific">Cohnella faecalis</name>
    <dbReference type="NCBI Taxonomy" id="2315694"/>
    <lineage>
        <taxon>Bacteria</taxon>
        <taxon>Bacillati</taxon>
        <taxon>Bacillota</taxon>
        <taxon>Bacilli</taxon>
        <taxon>Bacillales</taxon>
        <taxon>Paenibacillaceae</taxon>
        <taxon>Cohnella</taxon>
    </lineage>
</organism>
<dbReference type="EMBL" id="QXJM01000056">
    <property type="protein sequence ID" value="RIE00347.1"/>
    <property type="molecule type" value="Genomic_DNA"/>
</dbReference>
<gene>
    <name evidence="1" type="ORF">D3H35_28390</name>
</gene>
<dbReference type="SUPFAM" id="SSF46785">
    <property type="entry name" value="Winged helix' DNA-binding domain"/>
    <property type="match status" value="1"/>
</dbReference>
<proteinExistence type="predicted"/>
<comment type="caution">
    <text evidence="1">The sequence shown here is derived from an EMBL/GenBank/DDBJ whole genome shotgun (WGS) entry which is preliminary data.</text>
</comment>
<dbReference type="InterPro" id="IPR036388">
    <property type="entry name" value="WH-like_DNA-bd_sf"/>
</dbReference>
<dbReference type="PROSITE" id="PS51197">
    <property type="entry name" value="HTH_RRF2_2"/>
    <property type="match status" value="1"/>
</dbReference>
<dbReference type="AlphaFoldDB" id="A0A398CKD4"/>
<dbReference type="PANTHER" id="PTHR33221:SF15">
    <property type="entry name" value="HTH-TYPE TRANSCRIPTIONAL REGULATOR YWGB-RELATED"/>
    <property type="match status" value="1"/>
</dbReference>
<dbReference type="InterPro" id="IPR000944">
    <property type="entry name" value="Tscrpt_reg_Rrf2"/>
</dbReference>
<dbReference type="OrthoDB" id="213028at2"/>
<keyword evidence="2" id="KW-1185">Reference proteome</keyword>
<dbReference type="GO" id="GO:0005829">
    <property type="term" value="C:cytosol"/>
    <property type="evidence" value="ECO:0007669"/>
    <property type="project" value="TreeGrafter"/>
</dbReference>
<protein>
    <submittedName>
        <fullName evidence="1">Rrf2 family transcriptional regulator</fullName>
    </submittedName>
</protein>
<dbReference type="Gene3D" id="1.10.10.10">
    <property type="entry name" value="Winged helix-like DNA-binding domain superfamily/Winged helix DNA-binding domain"/>
    <property type="match status" value="1"/>
</dbReference>